<organism evidence="2">
    <name type="scientific">Anthurium amnicola</name>
    <dbReference type="NCBI Taxonomy" id="1678845"/>
    <lineage>
        <taxon>Eukaryota</taxon>
        <taxon>Viridiplantae</taxon>
        <taxon>Streptophyta</taxon>
        <taxon>Embryophyta</taxon>
        <taxon>Tracheophyta</taxon>
        <taxon>Spermatophyta</taxon>
        <taxon>Magnoliopsida</taxon>
        <taxon>Liliopsida</taxon>
        <taxon>Araceae</taxon>
        <taxon>Pothoideae</taxon>
        <taxon>Potheae</taxon>
        <taxon>Anthurium</taxon>
    </lineage>
</organism>
<feature type="non-terminal residue" evidence="2">
    <location>
        <position position="1"/>
    </location>
</feature>
<feature type="compositionally biased region" description="Gly residues" evidence="1">
    <location>
        <begin position="1"/>
        <end position="10"/>
    </location>
</feature>
<protein>
    <submittedName>
        <fullName evidence="2">EIN3-binding F-box protein 1</fullName>
    </submittedName>
</protein>
<evidence type="ECO:0000313" key="2">
    <source>
        <dbReference type="EMBL" id="JAT55204.1"/>
    </source>
</evidence>
<dbReference type="AlphaFoldDB" id="A0A1D1YKR5"/>
<evidence type="ECO:0000256" key="1">
    <source>
        <dbReference type="SAM" id="MobiDB-lite"/>
    </source>
</evidence>
<feature type="region of interest" description="Disordered" evidence="1">
    <location>
        <begin position="1"/>
        <end position="29"/>
    </location>
</feature>
<gene>
    <name evidence="2" type="primary">EBF1_1</name>
    <name evidence="2" type="ORF">g.125154</name>
</gene>
<name>A0A1D1YKR5_9ARAE</name>
<accession>A0A1D1YKR5</accession>
<feature type="non-terminal residue" evidence="2">
    <location>
        <position position="136"/>
    </location>
</feature>
<dbReference type="EMBL" id="GDJX01012732">
    <property type="protein sequence ID" value="JAT55204.1"/>
    <property type="molecule type" value="Transcribed_RNA"/>
</dbReference>
<sequence>GPFGGVGTWKGGKAKKGRAGQPGEGEGQKVAIGHSVDASVDPKGLSAASDPIGDPFFRPRLLLLRGGGARSAGRVMAALVNRGGDDDICHGGRRCSNLVDSNIFLSLAPRADMYWPHHKRARVSAPFVVQGCEEGS</sequence>
<proteinExistence type="predicted"/>
<reference evidence="2" key="1">
    <citation type="submission" date="2015-07" db="EMBL/GenBank/DDBJ databases">
        <title>Transcriptome Assembly of Anthurium amnicola.</title>
        <authorList>
            <person name="Suzuki J."/>
        </authorList>
    </citation>
    <scope>NUCLEOTIDE SEQUENCE</scope>
</reference>